<dbReference type="AlphaFoldDB" id="A0A3D5QCP1"/>
<evidence type="ECO:0008006" key="4">
    <source>
        <dbReference type="Google" id="ProtNLM"/>
    </source>
</evidence>
<name>A0A3D5QCP1_FLESI</name>
<gene>
    <name evidence="2" type="ORF">DHM44_07140</name>
</gene>
<keyword evidence="1" id="KW-1133">Transmembrane helix</keyword>
<dbReference type="Proteomes" id="UP000262325">
    <property type="component" value="Unassembled WGS sequence"/>
</dbReference>
<dbReference type="EMBL" id="DPPF01000146">
    <property type="protein sequence ID" value="HCW93440.1"/>
    <property type="molecule type" value="Genomic_DNA"/>
</dbReference>
<reference evidence="2 3" key="1">
    <citation type="journal article" date="2018" name="Nat. Biotechnol.">
        <title>A standardized bacterial taxonomy based on genome phylogeny substantially revises the tree of life.</title>
        <authorList>
            <person name="Parks D.H."/>
            <person name="Chuvochina M."/>
            <person name="Waite D.W."/>
            <person name="Rinke C."/>
            <person name="Skarshewski A."/>
            <person name="Chaumeil P.A."/>
            <person name="Hugenholtz P."/>
        </authorList>
    </citation>
    <scope>NUCLEOTIDE SEQUENCE [LARGE SCALE GENOMIC DNA]</scope>
    <source>
        <strain evidence="2">UBA8672</strain>
    </source>
</reference>
<keyword evidence="1" id="KW-0472">Membrane</keyword>
<organism evidence="2 3">
    <name type="scientific">Flexistipes sinusarabici</name>
    <dbReference type="NCBI Taxonomy" id="2352"/>
    <lineage>
        <taxon>Bacteria</taxon>
        <taxon>Pseudomonadati</taxon>
        <taxon>Deferribacterota</taxon>
        <taxon>Deferribacteres</taxon>
        <taxon>Deferribacterales</taxon>
        <taxon>Flexistipitaceae</taxon>
        <taxon>Flexistipes</taxon>
    </lineage>
</organism>
<comment type="caution">
    <text evidence="2">The sequence shown here is derived from an EMBL/GenBank/DDBJ whole genome shotgun (WGS) entry which is preliminary data.</text>
</comment>
<evidence type="ECO:0000313" key="2">
    <source>
        <dbReference type="EMBL" id="HCW93440.1"/>
    </source>
</evidence>
<feature type="transmembrane region" description="Helical" evidence="1">
    <location>
        <begin position="28"/>
        <end position="49"/>
    </location>
</feature>
<evidence type="ECO:0000313" key="3">
    <source>
        <dbReference type="Proteomes" id="UP000262325"/>
    </source>
</evidence>
<proteinExistence type="predicted"/>
<evidence type="ECO:0000256" key="1">
    <source>
        <dbReference type="SAM" id="Phobius"/>
    </source>
</evidence>
<sequence length="187" mass="21639">MAKKKTHKSEEVPVDKVEAFLEKNFKKIMISIGGIILAIIVVYGVFTVIQSNKQQKISRLGQYEQMFQTDNLTSRQIQNFLEIGTEVDEVASYTRYRAANLYLNAGNLEKAKELLNKTGGSYKELADSLLYDLGENINLSQYTQGSYLERLWDYRELLKSGYTQEKLDQFAKNYPDSRLLELLKNWE</sequence>
<accession>A0A3D5QCP1</accession>
<keyword evidence="1" id="KW-0812">Transmembrane</keyword>
<protein>
    <recommendedName>
        <fullName evidence="4">Tetratricopeptide repeat-like domain-containing protein</fullName>
    </recommendedName>
</protein>